<dbReference type="Proteomes" id="UP000033140">
    <property type="component" value="Unassembled WGS sequence"/>
</dbReference>
<feature type="transmembrane region" description="Helical" evidence="7">
    <location>
        <begin position="282"/>
        <end position="303"/>
    </location>
</feature>
<reference evidence="9 10" key="2">
    <citation type="journal article" date="2014" name="J. Gen. Appl. Microbiol.">
        <title>The early diverging ascomycetous budding yeast Saitoella complicata has three histone deacetylases belonging to the Clr6, Hos2, and Rpd3 lineages.</title>
        <authorList>
            <person name="Nishida H."/>
            <person name="Matsumoto T."/>
            <person name="Kondo S."/>
            <person name="Hamamoto M."/>
            <person name="Yoshikawa H."/>
        </authorList>
    </citation>
    <scope>NUCLEOTIDE SEQUENCE [LARGE SCALE GENOMIC DNA]</scope>
    <source>
        <strain evidence="9 10">NRRL Y-17804</strain>
    </source>
</reference>
<dbReference type="InterPro" id="IPR050925">
    <property type="entry name" value="Rhomboid_protease_S54"/>
</dbReference>
<dbReference type="OMA" id="RERVWMA"/>
<sequence length="328" mass="36005">MFSRFCTRAPLPARPIFSHSFFTARSAPLPTHASLLQRAGLSFRQYATHSSLPRPRLSTSNSSPSNTTYITFALSFSALTSYAAFKYDNSSLNLTATVNRLTGLSLSSQSLTLFALIGTNLVVFAAWQNPALRARVMPRWFLTSAGSHPVTLLTSTFSHAEFWHLGLNMVGLYSFGGSMITAMGAPHFTAFYLSSGVLASLISHLFRTSSLRLASASTHTSSLGASGALYSLLALTAYYYPSTSVSLLFVPFVAFPLKFFMPGLMAMDVAGILGRWGRFDHVAHLGGAVVGFGWAMMGVPMWLSAKKEVVRRKIKERNERVWRGERWE</sequence>
<dbReference type="RefSeq" id="XP_019027094.1">
    <property type="nucleotide sequence ID" value="XM_019167115.1"/>
</dbReference>
<comment type="similarity">
    <text evidence="2">Belongs to the peptidase S54 family.</text>
</comment>
<evidence type="ECO:0000256" key="4">
    <source>
        <dbReference type="ARBA" id="ARBA00022801"/>
    </source>
</evidence>
<feature type="domain" description="Peptidase S54 rhomboid" evidence="8">
    <location>
        <begin position="150"/>
        <end position="298"/>
    </location>
</feature>
<evidence type="ECO:0000256" key="5">
    <source>
        <dbReference type="ARBA" id="ARBA00022989"/>
    </source>
</evidence>
<dbReference type="AlphaFoldDB" id="A0A0E9NNX2"/>
<gene>
    <name evidence="9" type="ORF">G7K_5633-t1</name>
</gene>
<keyword evidence="3 7" id="KW-0812">Transmembrane</keyword>
<comment type="caution">
    <text evidence="9">The sequence shown here is derived from an EMBL/GenBank/DDBJ whole genome shotgun (WGS) entry which is preliminary data.</text>
</comment>
<dbReference type="PANTHER" id="PTHR43731:SF14">
    <property type="entry name" value="PRESENILIN-ASSOCIATED RHOMBOID-LIKE PROTEIN, MITOCHONDRIAL"/>
    <property type="match status" value="1"/>
</dbReference>
<dbReference type="GO" id="GO:0004252">
    <property type="term" value="F:serine-type endopeptidase activity"/>
    <property type="evidence" value="ECO:0007669"/>
    <property type="project" value="InterPro"/>
</dbReference>
<evidence type="ECO:0000256" key="6">
    <source>
        <dbReference type="ARBA" id="ARBA00023136"/>
    </source>
</evidence>
<evidence type="ECO:0000256" key="2">
    <source>
        <dbReference type="ARBA" id="ARBA00009045"/>
    </source>
</evidence>
<evidence type="ECO:0000256" key="3">
    <source>
        <dbReference type="ARBA" id="ARBA00022692"/>
    </source>
</evidence>
<evidence type="ECO:0000259" key="8">
    <source>
        <dbReference type="Pfam" id="PF01694"/>
    </source>
</evidence>
<dbReference type="Gene3D" id="1.20.1540.10">
    <property type="entry name" value="Rhomboid-like"/>
    <property type="match status" value="1"/>
</dbReference>
<dbReference type="EMBL" id="BACD03000047">
    <property type="protein sequence ID" value="GAO51534.1"/>
    <property type="molecule type" value="Genomic_DNA"/>
</dbReference>
<feature type="transmembrane region" description="Helical" evidence="7">
    <location>
        <begin position="66"/>
        <end position="85"/>
    </location>
</feature>
<dbReference type="GO" id="GO:0016020">
    <property type="term" value="C:membrane"/>
    <property type="evidence" value="ECO:0007669"/>
    <property type="project" value="UniProtKB-SubCell"/>
</dbReference>
<keyword evidence="4" id="KW-0378">Hydrolase</keyword>
<evidence type="ECO:0000313" key="10">
    <source>
        <dbReference type="Proteomes" id="UP000033140"/>
    </source>
</evidence>
<organism evidence="9 10">
    <name type="scientific">Saitoella complicata (strain BCRC 22490 / CBS 7301 / JCM 7358 / NBRC 10748 / NRRL Y-17804)</name>
    <dbReference type="NCBI Taxonomy" id="698492"/>
    <lineage>
        <taxon>Eukaryota</taxon>
        <taxon>Fungi</taxon>
        <taxon>Dikarya</taxon>
        <taxon>Ascomycota</taxon>
        <taxon>Taphrinomycotina</taxon>
        <taxon>Taphrinomycotina incertae sedis</taxon>
        <taxon>Saitoella</taxon>
    </lineage>
</organism>
<dbReference type="PANTHER" id="PTHR43731">
    <property type="entry name" value="RHOMBOID PROTEASE"/>
    <property type="match status" value="1"/>
</dbReference>
<proteinExistence type="inferred from homology"/>
<dbReference type="GO" id="GO:0006465">
    <property type="term" value="P:signal peptide processing"/>
    <property type="evidence" value="ECO:0007669"/>
    <property type="project" value="TreeGrafter"/>
</dbReference>
<name>A0A0E9NNX2_SAICN</name>
<dbReference type="InterPro" id="IPR022764">
    <property type="entry name" value="Peptidase_S54_rhomboid_dom"/>
</dbReference>
<dbReference type="OrthoDB" id="10260614at2759"/>
<reference evidence="9 10" key="1">
    <citation type="journal article" date="2011" name="J. Gen. Appl. Microbiol.">
        <title>Draft genome sequencing of the enigmatic yeast Saitoella complicata.</title>
        <authorList>
            <person name="Nishida H."/>
            <person name="Hamamoto M."/>
            <person name="Sugiyama J."/>
        </authorList>
    </citation>
    <scope>NUCLEOTIDE SEQUENCE [LARGE SCALE GENOMIC DNA]</scope>
    <source>
        <strain evidence="9 10">NRRL Y-17804</strain>
    </source>
</reference>
<evidence type="ECO:0000256" key="1">
    <source>
        <dbReference type="ARBA" id="ARBA00004141"/>
    </source>
</evidence>
<comment type="subcellular location">
    <subcellularLocation>
        <location evidence="1">Membrane</location>
        <topology evidence="1">Multi-pass membrane protein</topology>
    </subcellularLocation>
</comment>
<keyword evidence="6 7" id="KW-0472">Membrane</keyword>
<feature type="transmembrane region" description="Helical" evidence="7">
    <location>
        <begin position="180"/>
        <end position="202"/>
    </location>
</feature>
<dbReference type="SUPFAM" id="SSF144091">
    <property type="entry name" value="Rhomboid-like"/>
    <property type="match status" value="1"/>
</dbReference>
<evidence type="ECO:0000313" key="9">
    <source>
        <dbReference type="EMBL" id="GAO51534.1"/>
    </source>
</evidence>
<feature type="transmembrane region" description="Helical" evidence="7">
    <location>
        <begin position="247"/>
        <end position="270"/>
    </location>
</feature>
<keyword evidence="5 7" id="KW-1133">Transmembrane helix</keyword>
<accession>A0A0E9NNX2</accession>
<evidence type="ECO:0000256" key="7">
    <source>
        <dbReference type="SAM" id="Phobius"/>
    </source>
</evidence>
<feature type="transmembrane region" description="Helical" evidence="7">
    <location>
        <begin position="223"/>
        <end position="241"/>
    </location>
</feature>
<dbReference type="STRING" id="698492.A0A0E9NNX2"/>
<protein>
    <recommendedName>
        <fullName evidence="8">Peptidase S54 rhomboid domain-containing protein</fullName>
    </recommendedName>
</protein>
<keyword evidence="10" id="KW-1185">Reference proteome</keyword>
<reference evidence="9 10" key="3">
    <citation type="journal article" date="2015" name="Genome Announc.">
        <title>Draft Genome Sequence of the Archiascomycetous Yeast Saitoella complicata.</title>
        <authorList>
            <person name="Yamauchi K."/>
            <person name="Kondo S."/>
            <person name="Hamamoto M."/>
            <person name="Takahashi Y."/>
            <person name="Ogura Y."/>
            <person name="Hayashi T."/>
            <person name="Nishida H."/>
        </authorList>
    </citation>
    <scope>NUCLEOTIDE SEQUENCE [LARGE SCALE GENOMIC DNA]</scope>
    <source>
        <strain evidence="9 10">NRRL Y-17804</strain>
    </source>
</reference>
<dbReference type="InterPro" id="IPR035952">
    <property type="entry name" value="Rhomboid-like_sf"/>
</dbReference>
<feature type="transmembrane region" description="Helical" evidence="7">
    <location>
        <begin position="105"/>
        <end position="127"/>
    </location>
</feature>
<dbReference type="Pfam" id="PF01694">
    <property type="entry name" value="Rhomboid"/>
    <property type="match status" value="1"/>
</dbReference>